<reference evidence="3 4" key="1">
    <citation type="submission" date="2020-04" db="EMBL/GenBank/DDBJ databases">
        <title>Genome sequencing of novel species.</title>
        <authorList>
            <person name="Heo J."/>
            <person name="Kim S.-J."/>
            <person name="Kim J.-S."/>
            <person name="Hong S.-B."/>
            <person name="Kwon S.-W."/>
        </authorList>
    </citation>
    <scope>NUCLEOTIDE SEQUENCE [LARGE SCALE GENOMIC DNA]</scope>
    <source>
        <strain evidence="3 4">MFER-1</strain>
        <plasmid evidence="3 4">unnamed1</plasmid>
    </source>
</reference>
<dbReference type="KEGG" id="cheb:HH215_35575"/>
<dbReference type="Pfam" id="PF01206">
    <property type="entry name" value="TusA"/>
    <property type="match status" value="1"/>
</dbReference>
<evidence type="ECO:0000256" key="1">
    <source>
        <dbReference type="ARBA" id="ARBA00008984"/>
    </source>
</evidence>
<dbReference type="AlphaFoldDB" id="A0A7Z2ZQL9"/>
<sequence length="193" mass="21295">MTAHSEIKADQTLDCKGLACPMPIVKTKKAMDQLHSGQVIEVQATDKGSLADIQGWAKNTGHHYLGTIQNGDVLKHFIRKSSADEIKEEKKYPHTVTNDELEKKLGSVTVLDVREPAEYAFNRIPGAVSIPLGELEERLGELNTEDDIHVVCRTGTRSDLACQLLSEKGFKNVKNVEPGMSGWSGPIEKNFQI</sequence>
<feature type="domain" description="Rhodanese" evidence="2">
    <location>
        <begin position="104"/>
        <end position="189"/>
    </location>
</feature>
<dbReference type="InterPro" id="IPR036868">
    <property type="entry name" value="TusA-like_sf"/>
</dbReference>
<geneLocation type="plasmid" evidence="3 4">
    <name>unnamed1</name>
</geneLocation>
<dbReference type="InterPro" id="IPR001763">
    <property type="entry name" value="Rhodanese-like_dom"/>
</dbReference>
<organism evidence="3 4">
    <name type="scientific">Cohnella herbarum</name>
    <dbReference type="NCBI Taxonomy" id="2728023"/>
    <lineage>
        <taxon>Bacteria</taxon>
        <taxon>Bacillati</taxon>
        <taxon>Bacillota</taxon>
        <taxon>Bacilli</taxon>
        <taxon>Bacillales</taxon>
        <taxon>Paenibacillaceae</taxon>
        <taxon>Cohnella</taxon>
    </lineage>
</organism>
<dbReference type="CDD" id="cd00158">
    <property type="entry name" value="RHOD"/>
    <property type="match status" value="1"/>
</dbReference>
<dbReference type="EMBL" id="CP051681">
    <property type="protein sequence ID" value="QJD88568.1"/>
    <property type="molecule type" value="Genomic_DNA"/>
</dbReference>
<dbReference type="CDD" id="cd00291">
    <property type="entry name" value="SirA_YedF_YeeD"/>
    <property type="match status" value="1"/>
</dbReference>
<dbReference type="InterPro" id="IPR036873">
    <property type="entry name" value="Rhodanese-like_dom_sf"/>
</dbReference>
<dbReference type="Proteomes" id="UP000502248">
    <property type="component" value="Plasmid unnamed1"/>
</dbReference>
<dbReference type="Pfam" id="PF00581">
    <property type="entry name" value="Rhodanese"/>
    <property type="match status" value="1"/>
</dbReference>
<dbReference type="SUPFAM" id="SSF64307">
    <property type="entry name" value="SirA-like"/>
    <property type="match status" value="1"/>
</dbReference>
<gene>
    <name evidence="3" type="ORF">HH215_35575</name>
</gene>
<dbReference type="RefSeq" id="WP_084781446.1">
    <property type="nucleotide sequence ID" value="NZ_CP051681.1"/>
</dbReference>
<dbReference type="SUPFAM" id="SSF52821">
    <property type="entry name" value="Rhodanese/Cell cycle control phosphatase"/>
    <property type="match status" value="1"/>
</dbReference>
<dbReference type="PROSITE" id="PS50206">
    <property type="entry name" value="RHODANESE_3"/>
    <property type="match status" value="1"/>
</dbReference>
<dbReference type="InterPro" id="IPR001455">
    <property type="entry name" value="TusA-like"/>
</dbReference>
<accession>A0A7Z2ZQL9</accession>
<evidence type="ECO:0000259" key="2">
    <source>
        <dbReference type="PROSITE" id="PS50206"/>
    </source>
</evidence>
<dbReference type="PROSITE" id="PS01148">
    <property type="entry name" value="UPF0033"/>
    <property type="match status" value="1"/>
</dbReference>
<proteinExistence type="inferred from homology"/>
<dbReference type="SMART" id="SM00450">
    <property type="entry name" value="RHOD"/>
    <property type="match status" value="1"/>
</dbReference>
<evidence type="ECO:0000313" key="3">
    <source>
        <dbReference type="EMBL" id="QJD88568.1"/>
    </source>
</evidence>
<dbReference type="Gene3D" id="3.30.110.40">
    <property type="entry name" value="TusA-like domain"/>
    <property type="match status" value="1"/>
</dbReference>
<comment type="similarity">
    <text evidence="1">Belongs to the sulfur carrier protein TusA family.</text>
</comment>
<dbReference type="PANTHER" id="PTHR33279:SF6">
    <property type="entry name" value="SULFUR CARRIER PROTEIN YEDF-RELATED"/>
    <property type="match status" value="1"/>
</dbReference>
<dbReference type="Gene3D" id="3.40.250.10">
    <property type="entry name" value="Rhodanese-like domain"/>
    <property type="match status" value="1"/>
</dbReference>
<keyword evidence="4" id="KW-1185">Reference proteome</keyword>
<keyword evidence="3" id="KW-0614">Plasmid</keyword>
<protein>
    <recommendedName>
        <fullName evidence="2">Rhodanese domain-containing protein</fullName>
    </recommendedName>
</protein>
<dbReference type="PANTHER" id="PTHR33279">
    <property type="entry name" value="SULFUR CARRIER PROTEIN YEDF-RELATED"/>
    <property type="match status" value="1"/>
</dbReference>
<evidence type="ECO:0000313" key="4">
    <source>
        <dbReference type="Proteomes" id="UP000502248"/>
    </source>
</evidence>
<name>A0A7Z2ZQL9_9BACL</name>